<dbReference type="RefSeq" id="WP_073263212.1">
    <property type="nucleotide sequence ID" value="NZ_FRBQ01000001.1"/>
</dbReference>
<keyword evidence="7" id="KW-1185">Reference proteome</keyword>
<dbReference type="Gene3D" id="3.40.190.10">
    <property type="entry name" value="Periplasmic binding protein-like II"/>
    <property type="match status" value="2"/>
</dbReference>
<organism evidence="6 7">
    <name type="scientific">Phytopseudomonas punonensis</name>
    <dbReference type="NCBI Taxonomy" id="1220495"/>
    <lineage>
        <taxon>Bacteria</taxon>
        <taxon>Pseudomonadati</taxon>
        <taxon>Pseudomonadota</taxon>
        <taxon>Gammaproteobacteria</taxon>
        <taxon>Pseudomonadales</taxon>
        <taxon>Pseudomonadaceae</taxon>
        <taxon>Phytopseudomonas</taxon>
    </lineage>
</organism>
<comment type="subcellular location">
    <subcellularLocation>
        <location evidence="1">Periplasm</location>
    </subcellularLocation>
</comment>
<evidence type="ECO:0000256" key="4">
    <source>
        <dbReference type="SAM" id="SignalP"/>
    </source>
</evidence>
<dbReference type="Pfam" id="PF04069">
    <property type="entry name" value="OpuAC"/>
    <property type="match status" value="1"/>
</dbReference>
<evidence type="ECO:0000256" key="1">
    <source>
        <dbReference type="ARBA" id="ARBA00004418"/>
    </source>
</evidence>
<feature type="chain" id="PRO_5012229543" evidence="4">
    <location>
        <begin position="23"/>
        <end position="328"/>
    </location>
</feature>
<dbReference type="PANTHER" id="PTHR30024:SF47">
    <property type="entry name" value="TAURINE-BINDING PERIPLASMIC PROTEIN"/>
    <property type="match status" value="1"/>
</dbReference>
<reference evidence="7" key="1">
    <citation type="submission" date="2016-11" db="EMBL/GenBank/DDBJ databases">
        <authorList>
            <person name="Varghese N."/>
            <person name="Submissions S."/>
        </authorList>
    </citation>
    <scope>NUCLEOTIDE SEQUENCE [LARGE SCALE GENOMIC DNA]</scope>
    <source>
        <strain evidence="7">CECT 8089</strain>
    </source>
</reference>
<evidence type="ECO:0000256" key="2">
    <source>
        <dbReference type="ARBA" id="ARBA00010742"/>
    </source>
</evidence>
<dbReference type="InterPro" id="IPR010068">
    <property type="entry name" value="Peri-bd_TauA"/>
</dbReference>
<dbReference type="GO" id="GO:0042597">
    <property type="term" value="C:periplasmic space"/>
    <property type="evidence" value="ECO:0007669"/>
    <property type="project" value="UniProtKB-SubCell"/>
</dbReference>
<dbReference type="EMBL" id="FRBQ01000001">
    <property type="protein sequence ID" value="SHL35721.1"/>
    <property type="molecule type" value="Genomic_DNA"/>
</dbReference>
<dbReference type="GO" id="GO:0042918">
    <property type="term" value="P:alkanesulfonate transmembrane transport"/>
    <property type="evidence" value="ECO:0007669"/>
    <property type="project" value="TreeGrafter"/>
</dbReference>
<sequence>MKHTIKTLLLAVVAATSLQANAADPIVIGYQTGVDPSKVAQADGAYEKAIGEKLDWRRFNSGADVVTALASGDVQIGNLGSSPLAAATSRKLPLVAFLVAAEINAAEALVVRNGSGIDSPEQLVGKTIATPFVSTSHYSLLGALKHWKIDPSKVKIVNLNPAEINAAWKRGDIDGAFVWSPALGEIKRSGKVLTDAAEVGKWGAPTFEVWVARKDFAEKHPKVLAEFAGVTLSAFADYQANVAKWTADSEQARKIAKLIGANPADVPELLAGSTYPNAEQQVSAELLGGGTAKATARTAEFLKEQKRIPAVLPDYSPYVSADYVRKAQ</sequence>
<dbReference type="CDD" id="cd13560">
    <property type="entry name" value="PBP2_taurine"/>
    <property type="match status" value="1"/>
</dbReference>
<dbReference type="GO" id="GO:0043190">
    <property type="term" value="C:ATP-binding cassette (ABC) transporter complex"/>
    <property type="evidence" value="ECO:0007669"/>
    <property type="project" value="InterPro"/>
</dbReference>
<dbReference type="InterPro" id="IPR007210">
    <property type="entry name" value="ABC_Gly_betaine_transp_sub-bd"/>
</dbReference>
<dbReference type="AlphaFoldDB" id="A0A1M6ZZ01"/>
<dbReference type="PANTHER" id="PTHR30024">
    <property type="entry name" value="ALIPHATIC SULFONATES-BINDING PROTEIN-RELATED"/>
    <property type="match status" value="1"/>
</dbReference>
<evidence type="ECO:0000313" key="6">
    <source>
        <dbReference type="EMBL" id="SHL35721.1"/>
    </source>
</evidence>
<dbReference type="Proteomes" id="UP000184305">
    <property type="component" value="Unassembled WGS sequence"/>
</dbReference>
<evidence type="ECO:0000259" key="5">
    <source>
        <dbReference type="SMART" id="SM00062"/>
    </source>
</evidence>
<dbReference type="InterPro" id="IPR001638">
    <property type="entry name" value="Solute-binding_3/MltF_N"/>
</dbReference>
<dbReference type="SMART" id="SM00062">
    <property type="entry name" value="PBPb"/>
    <property type="match status" value="1"/>
</dbReference>
<proteinExistence type="inferred from homology"/>
<evidence type="ECO:0000256" key="3">
    <source>
        <dbReference type="ARBA" id="ARBA00022729"/>
    </source>
</evidence>
<dbReference type="SUPFAM" id="SSF53850">
    <property type="entry name" value="Periplasmic binding protein-like II"/>
    <property type="match status" value="1"/>
</dbReference>
<feature type="domain" description="Solute-binding protein family 3/N-terminal" evidence="5">
    <location>
        <begin position="25"/>
        <end position="249"/>
    </location>
</feature>
<comment type="similarity">
    <text evidence="2">Belongs to the bacterial solute-binding protein SsuA/TauA family.</text>
</comment>
<protein>
    <submittedName>
        <fullName evidence="6">Taurine transport system substrate-binding protein</fullName>
    </submittedName>
</protein>
<gene>
    <name evidence="6" type="ORF">SAMN05216288_1730</name>
</gene>
<name>A0A1M6ZZ01_9GAMM</name>
<evidence type="ECO:0000313" key="7">
    <source>
        <dbReference type="Proteomes" id="UP000184305"/>
    </source>
</evidence>
<feature type="signal peptide" evidence="4">
    <location>
        <begin position="1"/>
        <end position="22"/>
    </location>
</feature>
<keyword evidence="3 4" id="KW-0732">Signal</keyword>
<dbReference type="NCBIfam" id="TIGR01729">
    <property type="entry name" value="taurine_ABC_bnd"/>
    <property type="match status" value="1"/>
</dbReference>
<dbReference type="GO" id="GO:0022857">
    <property type="term" value="F:transmembrane transporter activity"/>
    <property type="evidence" value="ECO:0007669"/>
    <property type="project" value="InterPro"/>
</dbReference>
<accession>A0A1M6ZZ01</accession>
<dbReference type="STRING" id="1220495.SAMN05216288_1730"/>